<evidence type="ECO:0000313" key="1">
    <source>
        <dbReference type="EMBL" id="EKC75782.1"/>
    </source>
</evidence>
<comment type="caution">
    <text evidence="1">The sequence shown here is derived from an EMBL/GenBank/DDBJ whole genome shotgun (WGS) entry which is preliminary data.</text>
</comment>
<name>K1TRR1_9ZZZZ</name>
<proteinExistence type="predicted"/>
<accession>K1TRR1</accession>
<feature type="non-terminal residue" evidence="1">
    <location>
        <position position="23"/>
    </location>
</feature>
<organism evidence="1">
    <name type="scientific">human gut metagenome</name>
    <dbReference type="NCBI Taxonomy" id="408170"/>
    <lineage>
        <taxon>unclassified sequences</taxon>
        <taxon>metagenomes</taxon>
        <taxon>organismal metagenomes</taxon>
    </lineage>
</organism>
<gene>
    <name evidence="1" type="ORF">OBE_01188</name>
</gene>
<protein>
    <submittedName>
        <fullName evidence="1">Uncharacterized protein</fullName>
    </submittedName>
</protein>
<reference evidence="1" key="1">
    <citation type="journal article" date="2013" name="Environ. Microbiol.">
        <title>Microbiota from the distal guts of lean and obese adolescents exhibit partial functional redundancy besides clear differences in community structure.</title>
        <authorList>
            <person name="Ferrer M."/>
            <person name="Ruiz A."/>
            <person name="Lanza F."/>
            <person name="Haange S.B."/>
            <person name="Oberbach A."/>
            <person name="Till H."/>
            <person name="Bargiela R."/>
            <person name="Campoy C."/>
            <person name="Segura M.T."/>
            <person name="Richter M."/>
            <person name="von Bergen M."/>
            <person name="Seifert J."/>
            <person name="Suarez A."/>
        </authorList>
    </citation>
    <scope>NUCLEOTIDE SEQUENCE</scope>
</reference>
<dbReference type="AlphaFoldDB" id="K1TRR1"/>
<dbReference type="EMBL" id="AJWZ01000779">
    <property type="protein sequence ID" value="EKC75782.1"/>
    <property type="molecule type" value="Genomic_DNA"/>
</dbReference>
<sequence length="23" mass="2860">MTAEGKIVRTKYDKYRQINRFLE</sequence>